<sequence length="90" mass="10029">MEEGSTLSTVESGHLADLTLEEDSIQKLVLENTSDEHMHETELISSKICEANVTSKAEFPLGSKFVTPLKNKMMTDPKDSAEPHSRQEIR</sequence>
<evidence type="ECO:0000256" key="1">
    <source>
        <dbReference type="SAM" id="MobiDB-lite"/>
    </source>
</evidence>
<reference evidence="2" key="1">
    <citation type="submission" date="2014-09" db="EMBL/GenBank/DDBJ databases">
        <authorList>
            <person name="Magalhaes I.L.F."/>
            <person name="Oliveira U."/>
            <person name="Santos F.R."/>
            <person name="Vidigal T.H.D.A."/>
            <person name="Brescovit A.D."/>
            <person name="Santos A.J."/>
        </authorList>
    </citation>
    <scope>NUCLEOTIDE SEQUENCE</scope>
    <source>
        <tissue evidence="2">Shoot tissue taken approximately 20 cm above the soil surface</tissue>
    </source>
</reference>
<proteinExistence type="predicted"/>
<feature type="region of interest" description="Disordered" evidence="1">
    <location>
        <begin position="70"/>
        <end position="90"/>
    </location>
</feature>
<name>A0A0A8XNZ3_ARUDO</name>
<dbReference type="AlphaFoldDB" id="A0A0A8XNZ3"/>
<organism evidence="2">
    <name type="scientific">Arundo donax</name>
    <name type="common">Giant reed</name>
    <name type="synonym">Donax arundinaceus</name>
    <dbReference type="NCBI Taxonomy" id="35708"/>
    <lineage>
        <taxon>Eukaryota</taxon>
        <taxon>Viridiplantae</taxon>
        <taxon>Streptophyta</taxon>
        <taxon>Embryophyta</taxon>
        <taxon>Tracheophyta</taxon>
        <taxon>Spermatophyta</taxon>
        <taxon>Magnoliopsida</taxon>
        <taxon>Liliopsida</taxon>
        <taxon>Poales</taxon>
        <taxon>Poaceae</taxon>
        <taxon>PACMAD clade</taxon>
        <taxon>Arundinoideae</taxon>
        <taxon>Arundineae</taxon>
        <taxon>Arundo</taxon>
    </lineage>
</organism>
<evidence type="ECO:0000313" key="2">
    <source>
        <dbReference type="EMBL" id="JAD15291.1"/>
    </source>
</evidence>
<dbReference type="EMBL" id="GBRH01282604">
    <property type="protein sequence ID" value="JAD15291.1"/>
    <property type="molecule type" value="Transcribed_RNA"/>
</dbReference>
<reference evidence="2" key="2">
    <citation type="journal article" date="2015" name="Data Brief">
        <title>Shoot transcriptome of the giant reed, Arundo donax.</title>
        <authorList>
            <person name="Barrero R.A."/>
            <person name="Guerrero F.D."/>
            <person name="Moolhuijzen P."/>
            <person name="Goolsby J.A."/>
            <person name="Tidwell J."/>
            <person name="Bellgard S.E."/>
            <person name="Bellgard M.I."/>
        </authorList>
    </citation>
    <scope>NUCLEOTIDE SEQUENCE</scope>
    <source>
        <tissue evidence="2">Shoot tissue taken approximately 20 cm above the soil surface</tissue>
    </source>
</reference>
<protein>
    <submittedName>
        <fullName evidence="2">Uncharacterized protein</fullName>
    </submittedName>
</protein>
<accession>A0A0A8XNZ3</accession>
<feature type="compositionally biased region" description="Basic and acidic residues" evidence="1">
    <location>
        <begin position="73"/>
        <end position="90"/>
    </location>
</feature>